<name>K1PS54_MAGGI</name>
<dbReference type="HOGENOM" id="CLU_2529647_0_0_1"/>
<dbReference type="EMBL" id="JH818688">
    <property type="protein sequence ID" value="EKC19275.1"/>
    <property type="molecule type" value="Genomic_DNA"/>
</dbReference>
<accession>K1PS54</accession>
<proteinExistence type="predicted"/>
<reference evidence="1" key="1">
    <citation type="journal article" date="2012" name="Nature">
        <title>The oyster genome reveals stress adaptation and complexity of shell formation.</title>
        <authorList>
            <person name="Zhang G."/>
            <person name="Fang X."/>
            <person name="Guo X."/>
            <person name="Li L."/>
            <person name="Luo R."/>
            <person name="Xu F."/>
            <person name="Yang P."/>
            <person name="Zhang L."/>
            <person name="Wang X."/>
            <person name="Qi H."/>
            <person name="Xiong Z."/>
            <person name="Que H."/>
            <person name="Xie Y."/>
            <person name="Holland P.W."/>
            <person name="Paps J."/>
            <person name="Zhu Y."/>
            <person name="Wu F."/>
            <person name="Chen Y."/>
            <person name="Wang J."/>
            <person name="Peng C."/>
            <person name="Meng J."/>
            <person name="Yang L."/>
            <person name="Liu J."/>
            <person name="Wen B."/>
            <person name="Zhang N."/>
            <person name="Huang Z."/>
            <person name="Zhu Q."/>
            <person name="Feng Y."/>
            <person name="Mount A."/>
            <person name="Hedgecock D."/>
            <person name="Xu Z."/>
            <person name="Liu Y."/>
            <person name="Domazet-Loso T."/>
            <person name="Du Y."/>
            <person name="Sun X."/>
            <person name="Zhang S."/>
            <person name="Liu B."/>
            <person name="Cheng P."/>
            <person name="Jiang X."/>
            <person name="Li J."/>
            <person name="Fan D."/>
            <person name="Wang W."/>
            <person name="Fu W."/>
            <person name="Wang T."/>
            <person name="Wang B."/>
            <person name="Zhang J."/>
            <person name="Peng Z."/>
            <person name="Li Y."/>
            <person name="Li N."/>
            <person name="Wang J."/>
            <person name="Chen M."/>
            <person name="He Y."/>
            <person name="Tan F."/>
            <person name="Song X."/>
            <person name="Zheng Q."/>
            <person name="Huang R."/>
            <person name="Yang H."/>
            <person name="Du X."/>
            <person name="Chen L."/>
            <person name="Yang M."/>
            <person name="Gaffney P.M."/>
            <person name="Wang S."/>
            <person name="Luo L."/>
            <person name="She Z."/>
            <person name="Ming Y."/>
            <person name="Huang W."/>
            <person name="Zhang S."/>
            <person name="Huang B."/>
            <person name="Zhang Y."/>
            <person name="Qu T."/>
            <person name="Ni P."/>
            <person name="Miao G."/>
            <person name="Wang J."/>
            <person name="Wang Q."/>
            <person name="Steinberg C.E."/>
            <person name="Wang H."/>
            <person name="Li N."/>
            <person name="Qian L."/>
            <person name="Zhang G."/>
            <person name="Li Y."/>
            <person name="Yang H."/>
            <person name="Liu X."/>
            <person name="Wang J."/>
            <person name="Yin Y."/>
            <person name="Wang J."/>
        </authorList>
    </citation>
    <scope>NUCLEOTIDE SEQUENCE [LARGE SCALE GENOMIC DNA]</scope>
    <source>
        <strain evidence="1">05x7-T-G4-1.051#20</strain>
    </source>
</reference>
<organism evidence="1">
    <name type="scientific">Magallana gigas</name>
    <name type="common">Pacific oyster</name>
    <name type="synonym">Crassostrea gigas</name>
    <dbReference type="NCBI Taxonomy" id="29159"/>
    <lineage>
        <taxon>Eukaryota</taxon>
        <taxon>Metazoa</taxon>
        <taxon>Spiralia</taxon>
        <taxon>Lophotrochozoa</taxon>
        <taxon>Mollusca</taxon>
        <taxon>Bivalvia</taxon>
        <taxon>Autobranchia</taxon>
        <taxon>Pteriomorphia</taxon>
        <taxon>Ostreida</taxon>
        <taxon>Ostreoidea</taxon>
        <taxon>Ostreidae</taxon>
        <taxon>Magallana</taxon>
    </lineage>
</organism>
<protein>
    <submittedName>
        <fullName evidence="1">Uncharacterized protein</fullName>
    </submittedName>
</protein>
<dbReference type="InParanoid" id="K1PS54"/>
<dbReference type="AlphaFoldDB" id="K1PS54"/>
<sequence length="84" mass="9570">MTDDDTECKNKDGRGAGFWDTSSDVWVATSFVILKCGSFVQVADRKYVVPSGRLTLSTRWIAPNPRGTWWRVLWPHLRALERAS</sequence>
<gene>
    <name evidence="1" type="ORF">CGI_10008999</name>
</gene>
<evidence type="ECO:0000313" key="1">
    <source>
        <dbReference type="EMBL" id="EKC19275.1"/>
    </source>
</evidence>